<evidence type="ECO:0000256" key="6">
    <source>
        <dbReference type="ARBA" id="ARBA00022915"/>
    </source>
</evidence>
<reference evidence="11" key="1">
    <citation type="journal article" date="2017" name="Appl. Environ. Microbiol.">
        <title>Molecular characterization of an Endozoicomonas-like organism causing infection in king scallop Pecten maximus L.</title>
        <authorList>
            <person name="Cano I."/>
            <person name="van Aerle R."/>
            <person name="Ross S."/>
            <person name="Verner-Jeffreys D.W."/>
            <person name="Paley R.K."/>
            <person name="Rimmer G."/>
            <person name="Ryder D."/>
            <person name="Hooper P."/>
            <person name="Stone D."/>
            <person name="Feist S.W."/>
        </authorList>
    </citation>
    <scope>NUCLEOTIDE SEQUENCE</scope>
</reference>
<dbReference type="InterPro" id="IPR020625">
    <property type="entry name" value="Schiff_base-form_aldolases_AS"/>
</dbReference>
<dbReference type="GO" id="GO:0019877">
    <property type="term" value="P:diaminopimelate biosynthetic process"/>
    <property type="evidence" value="ECO:0007669"/>
    <property type="project" value="UniProtKB-KW"/>
</dbReference>
<evidence type="ECO:0000256" key="2">
    <source>
        <dbReference type="ARBA" id="ARBA00005120"/>
    </source>
</evidence>
<evidence type="ECO:0000256" key="7">
    <source>
        <dbReference type="ARBA" id="ARBA00023154"/>
    </source>
</evidence>
<keyword evidence="5" id="KW-0028">Amino-acid biosynthesis</keyword>
<dbReference type="EC" id="4.3.3.7" evidence="3"/>
<comment type="caution">
    <text evidence="11">The sequence shown here is derived from an EMBL/GenBank/DDBJ whole genome shotgun (WGS) entry which is preliminary data.</text>
</comment>
<gene>
    <name evidence="11" type="primary">dapA</name>
    <name evidence="11" type="ORF">CI610_00978</name>
</gene>
<accession>A0A2H9TA21</accession>
<dbReference type="GO" id="GO:0005829">
    <property type="term" value="C:cytosol"/>
    <property type="evidence" value="ECO:0007669"/>
    <property type="project" value="TreeGrafter"/>
</dbReference>
<dbReference type="EMBL" id="NSIT01000035">
    <property type="protein sequence ID" value="PJE80039.1"/>
    <property type="molecule type" value="Genomic_DNA"/>
</dbReference>
<dbReference type="InterPro" id="IPR013785">
    <property type="entry name" value="Aldolase_TIM"/>
</dbReference>
<dbReference type="PROSITE" id="PS00666">
    <property type="entry name" value="DHDPS_2"/>
    <property type="match status" value="1"/>
</dbReference>
<dbReference type="InterPro" id="IPR005263">
    <property type="entry name" value="DapA"/>
</dbReference>
<organism evidence="11">
    <name type="scientific">invertebrate metagenome</name>
    <dbReference type="NCBI Taxonomy" id="1711999"/>
    <lineage>
        <taxon>unclassified sequences</taxon>
        <taxon>metagenomes</taxon>
        <taxon>organismal metagenomes</taxon>
    </lineage>
</organism>
<dbReference type="PANTHER" id="PTHR12128:SF66">
    <property type="entry name" value="4-HYDROXY-2-OXOGLUTARATE ALDOLASE, MITOCHONDRIAL"/>
    <property type="match status" value="1"/>
</dbReference>
<name>A0A2H9TA21_9ZZZZ</name>
<dbReference type="PRINTS" id="PR00146">
    <property type="entry name" value="DHPICSNTHASE"/>
</dbReference>
<dbReference type="PANTHER" id="PTHR12128">
    <property type="entry name" value="DIHYDRODIPICOLINATE SYNTHASE"/>
    <property type="match status" value="1"/>
</dbReference>
<keyword evidence="8 11" id="KW-0456">Lyase</keyword>
<dbReference type="Pfam" id="PF00701">
    <property type="entry name" value="DHDPS"/>
    <property type="match status" value="1"/>
</dbReference>
<evidence type="ECO:0000256" key="5">
    <source>
        <dbReference type="ARBA" id="ARBA00022605"/>
    </source>
</evidence>
<dbReference type="CDD" id="cd00950">
    <property type="entry name" value="DHDPS"/>
    <property type="match status" value="1"/>
</dbReference>
<dbReference type="SMART" id="SM01130">
    <property type="entry name" value="DHDPS"/>
    <property type="match status" value="1"/>
</dbReference>
<comment type="catalytic activity">
    <reaction evidence="10">
        <text>L-aspartate 4-semialdehyde + pyruvate = (2S,4S)-4-hydroxy-2,3,4,5-tetrahydrodipicolinate + H2O + H(+)</text>
        <dbReference type="Rhea" id="RHEA:34171"/>
        <dbReference type="ChEBI" id="CHEBI:15361"/>
        <dbReference type="ChEBI" id="CHEBI:15377"/>
        <dbReference type="ChEBI" id="CHEBI:15378"/>
        <dbReference type="ChEBI" id="CHEBI:67139"/>
        <dbReference type="ChEBI" id="CHEBI:537519"/>
        <dbReference type="EC" id="4.3.3.7"/>
    </reaction>
</comment>
<protein>
    <recommendedName>
        <fullName evidence="3">4-hydroxy-tetrahydrodipicolinate synthase</fullName>
        <ecNumber evidence="3">4.3.3.7</ecNumber>
    </recommendedName>
</protein>
<dbReference type="NCBIfam" id="TIGR00674">
    <property type="entry name" value="dapA"/>
    <property type="match status" value="1"/>
</dbReference>
<evidence type="ECO:0000256" key="10">
    <source>
        <dbReference type="ARBA" id="ARBA00047836"/>
    </source>
</evidence>
<evidence type="ECO:0000256" key="9">
    <source>
        <dbReference type="ARBA" id="ARBA00023270"/>
    </source>
</evidence>
<evidence type="ECO:0000256" key="8">
    <source>
        <dbReference type="ARBA" id="ARBA00023239"/>
    </source>
</evidence>
<dbReference type="UniPathway" id="UPA00034">
    <property type="reaction ID" value="UER00017"/>
</dbReference>
<dbReference type="HAMAP" id="MF_00418">
    <property type="entry name" value="DapA"/>
    <property type="match status" value="1"/>
</dbReference>
<proteinExistence type="inferred from homology"/>
<evidence type="ECO:0000313" key="11">
    <source>
        <dbReference type="EMBL" id="PJE80039.1"/>
    </source>
</evidence>
<dbReference type="PIRSF" id="PIRSF001365">
    <property type="entry name" value="DHDPS"/>
    <property type="match status" value="1"/>
</dbReference>
<keyword evidence="4" id="KW-0963">Cytoplasm</keyword>
<dbReference type="GO" id="GO:0009089">
    <property type="term" value="P:lysine biosynthetic process via diaminopimelate"/>
    <property type="evidence" value="ECO:0007669"/>
    <property type="project" value="UniProtKB-UniPathway"/>
</dbReference>
<comment type="pathway">
    <text evidence="2">Amino-acid biosynthesis; L-lysine biosynthesis via DAP pathway; (S)-tetrahydrodipicolinate from L-aspartate: step 3/4.</text>
</comment>
<dbReference type="SUPFAM" id="SSF51569">
    <property type="entry name" value="Aldolase"/>
    <property type="match status" value="1"/>
</dbReference>
<evidence type="ECO:0000256" key="4">
    <source>
        <dbReference type="ARBA" id="ARBA00022490"/>
    </source>
</evidence>
<dbReference type="Gene3D" id="3.20.20.70">
    <property type="entry name" value="Aldolase class I"/>
    <property type="match status" value="1"/>
</dbReference>
<comment type="function">
    <text evidence="1">Catalyzes the condensation of (S)-aspartate-beta-semialdehyde [(S)-ASA] and pyruvate to 4-hydroxy-tetrahydrodipicolinate (HTPA).</text>
</comment>
<dbReference type="GO" id="GO:0008840">
    <property type="term" value="F:4-hydroxy-tetrahydrodipicolinate synthase activity"/>
    <property type="evidence" value="ECO:0007669"/>
    <property type="project" value="UniProtKB-EC"/>
</dbReference>
<sequence length="297" mass="32003">MITGSLVALATPMQENGELDWARLHDLVEWHINEGTDGILVAGTSGESATLTEQEQVEMLRRVVDQVKGRVSVIAGTGTNATQKALHMTAEAKTVGVDACLLVTPYYNKPTQEGLYQHYKTIAQSVDIPQILYNVPGRTGVDMLPETVARLAKLDNIVGIKEAKGQVSRIQQLLECCPVGKNTDEPFAVYSGDDNTGMESMLVGGHGVISVTSNVAPALMHAMCVAAMKGNREEAQSINDRLQALHTGLFVESNPIPVKWALNRMGQMDKGIRLPLTWLAADCESVVADALQQAGLI</sequence>
<keyword evidence="7" id="KW-0457">Lysine biosynthesis</keyword>
<keyword evidence="9" id="KW-0704">Schiff base</keyword>
<evidence type="ECO:0000256" key="3">
    <source>
        <dbReference type="ARBA" id="ARBA00012086"/>
    </source>
</evidence>
<dbReference type="InterPro" id="IPR002220">
    <property type="entry name" value="DapA-like"/>
</dbReference>
<dbReference type="AlphaFoldDB" id="A0A2H9TA21"/>
<keyword evidence="6" id="KW-0220">Diaminopimelate biosynthesis</keyword>
<evidence type="ECO:0000256" key="1">
    <source>
        <dbReference type="ARBA" id="ARBA00003294"/>
    </source>
</evidence>